<evidence type="ECO:0000256" key="3">
    <source>
        <dbReference type="ARBA" id="ARBA00023315"/>
    </source>
</evidence>
<dbReference type="InterPro" id="IPR000542">
    <property type="entry name" value="Carn_acyl_trans"/>
</dbReference>
<evidence type="ECO:0000256" key="4">
    <source>
        <dbReference type="RuleBase" id="RU003801"/>
    </source>
</evidence>
<dbReference type="InterPro" id="IPR023213">
    <property type="entry name" value="CAT-like_dom_sf"/>
</dbReference>
<keyword evidence="8" id="KW-1185">Reference proteome</keyword>
<dbReference type="Pfam" id="PF00755">
    <property type="entry name" value="Carn_acyltransf"/>
    <property type="match status" value="1"/>
</dbReference>
<dbReference type="EMBL" id="BAAATD010000007">
    <property type="protein sequence ID" value="GAA2611592.1"/>
    <property type="molecule type" value="Genomic_DNA"/>
</dbReference>
<evidence type="ECO:0000313" key="8">
    <source>
        <dbReference type="Proteomes" id="UP001501509"/>
    </source>
</evidence>
<dbReference type="InterPro" id="IPR039551">
    <property type="entry name" value="Cho/carn_acyl_trans"/>
</dbReference>
<evidence type="ECO:0000256" key="5">
    <source>
        <dbReference type="SAM" id="MobiDB-lite"/>
    </source>
</evidence>
<comment type="caution">
    <text evidence="7">The sequence shown here is derived from an EMBL/GenBank/DDBJ whole genome shotgun (WGS) entry which is preliminary data.</text>
</comment>
<accession>A0ABP6CEB6</accession>
<dbReference type="Proteomes" id="UP001501509">
    <property type="component" value="Unassembled WGS sequence"/>
</dbReference>
<organism evidence="7 8">
    <name type="scientific">Actinomadura fulvescens</name>
    <dbReference type="NCBI Taxonomy" id="46160"/>
    <lineage>
        <taxon>Bacteria</taxon>
        <taxon>Bacillati</taxon>
        <taxon>Actinomycetota</taxon>
        <taxon>Actinomycetes</taxon>
        <taxon>Streptosporangiales</taxon>
        <taxon>Thermomonosporaceae</taxon>
        <taxon>Actinomadura</taxon>
    </lineage>
</organism>
<sequence>MTSSQSTSSRTFGNEDHLPRVPLPSLDDSGRRFIEWCAPLLTPDELAETERALAAFLRPDGPGRRLHEALAEYDASPGVHSWLDTFWPYRYLGRRDRIALNANFFFLFRESGQGQVERAAGLIAAALNYKARLDDERVPPIVQRGRPLTMEQNKFLFSTTRIPGAVQDTVRSPYSDEWPGPSQARHIVVFFRGHMVRMDVIGPAGRPHTLDELAAGLGEIMKNDVPAAAPAGHLTTKARAEWAASREALLAADPGNAARLYDVETALFCVCLEDTAPRDDLDACDRLLHGDSGNRWFDKAVSFVVFADGTAGINVEHCELDGTTILSFVDALMGEPAEEHSRQSEARSQGAPAVDTIEFVLDDALRADVREAAASFARYAADTATTTVSFDDFGASDAKRLRMSPDAFVQLAYQLAHKRSKGFVGATYESIATRQYRRGRTEAMRVVTPEVLRFVEAMDDPGADAGTRRAAFRAAADKHVERAKACQAGQVPEQHLWELQLIQKRRGEELGVTEPMALFGSPGWVKMRDDYLSTSSAPSTNIRYFGFGSTSTQCIGVGYVLLPDRFNVYLSTPAAVADAMHAFADRLREAVAELRELLTTP</sequence>
<dbReference type="RefSeq" id="WP_344545034.1">
    <property type="nucleotide sequence ID" value="NZ_BAAATD010000007.1"/>
</dbReference>
<feature type="region of interest" description="Disordered" evidence="5">
    <location>
        <begin position="1"/>
        <end position="23"/>
    </location>
</feature>
<feature type="compositionally biased region" description="Polar residues" evidence="5">
    <location>
        <begin position="1"/>
        <end position="12"/>
    </location>
</feature>
<dbReference type="SUPFAM" id="SSF52777">
    <property type="entry name" value="CoA-dependent acyltransferases"/>
    <property type="match status" value="2"/>
</dbReference>
<protein>
    <submittedName>
        <fullName evidence="7">Choline/carnitine O-acyltransferase</fullName>
    </submittedName>
</protein>
<gene>
    <name evidence="7" type="ORF">GCM10010411_52600</name>
</gene>
<proteinExistence type="inferred from homology"/>
<dbReference type="Gene3D" id="3.30.559.70">
    <property type="entry name" value="Choline/Carnitine o-acyltransferase, domain 2"/>
    <property type="match status" value="1"/>
</dbReference>
<evidence type="ECO:0000256" key="1">
    <source>
        <dbReference type="ARBA" id="ARBA00005232"/>
    </source>
</evidence>
<dbReference type="Gene3D" id="3.30.559.10">
    <property type="entry name" value="Chloramphenicol acetyltransferase-like domain"/>
    <property type="match status" value="1"/>
</dbReference>
<name>A0ABP6CEB6_9ACTN</name>
<feature type="domain" description="Choline/carnitine acyltransferase" evidence="6">
    <location>
        <begin position="21"/>
        <end position="588"/>
    </location>
</feature>
<comment type="similarity">
    <text evidence="1 4">Belongs to the carnitine/choline acetyltransferase family.</text>
</comment>
<evidence type="ECO:0000313" key="7">
    <source>
        <dbReference type="EMBL" id="GAA2611592.1"/>
    </source>
</evidence>
<evidence type="ECO:0000256" key="2">
    <source>
        <dbReference type="ARBA" id="ARBA00022679"/>
    </source>
</evidence>
<keyword evidence="3 4" id="KW-0012">Acyltransferase</keyword>
<dbReference type="PANTHER" id="PTHR22589">
    <property type="entry name" value="CARNITINE O-ACYLTRANSFERASE"/>
    <property type="match status" value="1"/>
</dbReference>
<dbReference type="InterPro" id="IPR042231">
    <property type="entry name" value="Cho/carn_acyl_trans_2"/>
</dbReference>
<dbReference type="PROSITE" id="PS00440">
    <property type="entry name" value="ACYLTRANSF_C_2"/>
    <property type="match status" value="1"/>
</dbReference>
<keyword evidence="2 4" id="KW-0808">Transferase</keyword>
<evidence type="ECO:0000259" key="6">
    <source>
        <dbReference type="Pfam" id="PF00755"/>
    </source>
</evidence>
<reference evidence="8" key="1">
    <citation type="journal article" date="2019" name="Int. J. Syst. Evol. Microbiol.">
        <title>The Global Catalogue of Microorganisms (GCM) 10K type strain sequencing project: providing services to taxonomists for standard genome sequencing and annotation.</title>
        <authorList>
            <consortium name="The Broad Institute Genomics Platform"/>
            <consortium name="The Broad Institute Genome Sequencing Center for Infectious Disease"/>
            <person name="Wu L."/>
            <person name="Ma J."/>
        </authorList>
    </citation>
    <scope>NUCLEOTIDE SEQUENCE [LARGE SCALE GENOMIC DNA]</scope>
    <source>
        <strain evidence="8">JCM 6833</strain>
    </source>
</reference>